<feature type="compositionally biased region" description="Basic and acidic residues" evidence="3">
    <location>
        <begin position="518"/>
        <end position="553"/>
    </location>
</feature>
<evidence type="ECO:0000259" key="4">
    <source>
        <dbReference type="PROSITE" id="PS50102"/>
    </source>
</evidence>
<dbReference type="PANTHER" id="PTHR22792">
    <property type="entry name" value="LUPUS LA PROTEIN-RELATED"/>
    <property type="match status" value="1"/>
</dbReference>
<dbReference type="Proteomes" id="UP000800094">
    <property type="component" value="Unassembled WGS sequence"/>
</dbReference>
<feature type="compositionally biased region" description="Basic and acidic residues" evidence="3">
    <location>
        <begin position="68"/>
        <end position="88"/>
    </location>
</feature>
<evidence type="ECO:0000313" key="6">
    <source>
        <dbReference type="EMBL" id="KAF2245633.1"/>
    </source>
</evidence>
<evidence type="ECO:0000256" key="1">
    <source>
        <dbReference type="ARBA" id="ARBA00022884"/>
    </source>
</evidence>
<dbReference type="SUPFAM" id="SSF54928">
    <property type="entry name" value="RNA-binding domain, RBD"/>
    <property type="match status" value="1"/>
</dbReference>
<evidence type="ECO:0000256" key="2">
    <source>
        <dbReference type="PROSITE-ProRule" id="PRU00332"/>
    </source>
</evidence>
<dbReference type="SMART" id="SM00360">
    <property type="entry name" value="RRM"/>
    <property type="match status" value="1"/>
</dbReference>
<dbReference type="Gene3D" id="1.10.10.10">
    <property type="entry name" value="Winged helix-like DNA-binding domain superfamily/Winged helix DNA-binding domain"/>
    <property type="match status" value="1"/>
</dbReference>
<dbReference type="SUPFAM" id="SSF46785">
    <property type="entry name" value="Winged helix' DNA-binding domain"/>
    <property type="match status" value="1"/>
</dbReference>
<feature type="domain" description="HTH La-type RNA-binding" evidence="5">
    <location>
        <begin position="176"/>
        <end position="267"/>
    </location>
</feature>
<dbReference type="OrthoDB" id="439993at2759"/>
<dbReference type="SMART" id="SM00715">
    <property type="entry name" value="LA"/>
    <property type="match status" value="1"/>
</dbReference>
<feature type="region of interest" description="Disordered" evidence="3">
    <location>
        <begin position="399"/>
        <end position="553"/>
    </location>
</feature>
<feature type="compositionally biased region" description="Basic and acidic residues" evidence="3">
    <location>
        <begin position="140"/>
        <end position="174"/>
    </location>
</feature>
<dbReference type="PROSITE" id="PS50961">
    <property type="entry name" value="HTH_LA"/>
    <property type="match status" value="1"/>
</dbReference>
<feature type="region of interest" description="Disordered" evidence="3">
    <location>
        <begin position="1"/>
        <end position="182"/>
    </location>
</feature>
<feature type="compositionally biased region" description="Basic and acidic residues" evidence="3">
    <location>
        <begin position="428"/>
        <end position="507"/>
    </location>
</feature>
<feature type="compositionally biased region" description="Basic and acidic residues" evidence="3">
    <location>
        <begin position="20"/>
        <end position="40"/>
    </location>
</feature>
<dbReference type="EMBL" id="ML987200">
    <property type="protein sequence ID" value="KAF2245633.1"/>
    <property type="molecule type" value="Genomic_DNA"/>
</dbReference>
<dbReference type="Gene3D" id="3.30.70.330">
    <property type="match status" value="1"/>
</dbReference>
<dbReference type="RefSeq" id="XP_033680637.1">
    <property type="nucleotide sequence ID" value="XM_033829689.1"/>
</dbReference>
<dbReference type="Pfam" id="PF00076">
    <property type="entry name" value="RRM_1"/>
    <property type="match status" value="1"/>
</dbReference>
<evidence type="ECO:0000259" key="5">
    <source>
        <dbReference type="PROSITE" id="PS50961"/>
    </source>
</evidence>
<dbReference type="InterPro" id="IPR000504">
    <property type="entry name" value="RRM_dom"/>
</dbReference>
<accession>A0A6A6I7Y5</accession>
<dbReference type="InterPro" id="IPR012677">
    <property type="entry name" value="Nucleotide-bd_a/b_plait_sf"/>
</dbReference>
<dbReference type="GeneID" id="54583019"/>
<dbReference type="CDD" id="cd12291">
    <property type="entry name" value="RRM1_La"/>
    <property type="match status" value="1"/>
</dbReference>
<name>A0A6A6I7Y5_9PLEO</name>
<dbReference type="GO" id="GO:0005634">
    <property type="term" value="C:nucleus"/>
    <property type="evidence" value="ECO:0007669"/>
    <property type="project" value="TreeGrafter"/>
</dbReference>
<keyword evidence="7" id="KW-1185">Reference proteome</keyword>
<feature type="compositionally biased region" description="Basic and acidic residues" evidence="3">
    <location>
        <begin position="116"/>
        <end position="130"/>
    </location>
</feature>
<dbReference type="Pfam" id="PF05383">
    <property type="entry name" value="La"/>
    <property type="match status" value="1"/>
</dbReference>
<dbReference type="InterPro" id="IPR045180">
    <property type="entry name" value="La_dom_prot"/>
</dbReference>
<proteinExistence type="predicted"/>
<keyword evidence="1 2" id="KW-0694">RNA-binding</keyword>
<dbReference type="InterPro" id="IPR036390">
    <property type="entry name" value="WH_DNA-bd_sf"/>
</dbReference>
<dbReference type="GO" id="GO:0003729">
    <property type="term" value="F:mRNA binding"/>
    <property type="evidence" value="ECO:0007669"/>
    <property type="project" value="TreeGrafter"/>
</dbReference>
<dbReference type="PANTHER" id="PTHR22792:SF140">
    <property type="entry name" value="ACHILLES, ISOFORM A"/>
    <property type="match status" value="1"/>
</dbReference>
<dbReference type="InterPro" id="IPR035979">
    <property type="entry name" value="RBD_domain_sf"/>
</dbReference>
<feature type="domain" description="RRM" evidence="4">
    <location>
        <begin position="301"/>
        <end position="379"/>
    </location>
</feature>
<feature type="compositionally biased region" description="Basic and acidic residues" evidence="3">
    <location>
        <begin position="99"/>
        <end position="108"/>
    </location>
</feature>
<dbReference type="InterPro" id="IPR006630">
    <property type="entry name" value="La_HTH"/>
</dbReference>
<evidence type="ECO:0000313" key="7">
    <source>
        <dbReference type="Proteomes" id="UP000800094"/>
    </source>
</evidence>
<dbReference type="InterPro" id="IPR036388">
    <property type="entry name" value="WH-like_DNA-bd_sf"/>
</dbReference>
<evidence type="ECO:0008006" key="8">
    <source>
        <dbReference type="Google" id="ProtNLM"/>
    </source>
</evidence>
<protein>
    <recommendedName>
        <fullName evidence="8">HTH La-type RNA-binding domain-containing protein</fullName>
    </recommendedName>
</protein>
<dbReference type="AlphaFoldDB" id="A0A6A6I7Y5"/>
<reference evidence="6" key="1">
    <citation type="journal article" date="2020" name="Stud. Mycol.">
        <title>101 Dothideomycetes genomes: a test case for predicting lifestyles and emergence of pathogens.</title>
        <authorList>
            <person name="Haridas S."/>
            <person name="Albert R."/>
            <person name="Binder M."/>
            <person name="Bloem J."/>
            <person name="Labutti K."/>
            <person name="Salamov A."/>
            <person name="Andreopoulos B."/>
            <person name="Baker S."/>
            <person name="Barry K."/>
            <person name="Bills G."/>
            <person name="Bluhm B."/>
            <person name="Cannon C."/>
            <person name="Castanera R."/>
            <person name="Culley D."/>
            <person name="Daum C."/>
            <person name="Ezra D."/>
            <person name="Gonzalez J."/>
            <person name="Henrissat B."/>
            <person name="Kuo A."/>
            <person name="Liang C."/>
            <person name="Lipzen A."/>
            <person name="Lutzoni F."/>
            <person name="Magnuson J."/>
            <person name="Mondo S."/>
            <person name="Nolan M."/>
            <person name="Ohm R."/>
            <person name="Pangilinan J."/>
            <person name="Park H.-J."/>
            <person name="Ramirez L."/>
            <person name="Alfaro M."/>
            <person name="Sun H."/>
            <person name="Tritt A."/>
            <person name="Yoshinaga Y."/>
            <person name="Zwiers L.-H."/>
            <person name="Turgeon B."/>
            <person name="Goodwin S."/>
            <person name="Spatafora J."/>
            <person name="Crous P."/>
            <person name="Grigoriev I."/>
        </authorList>
    </citation>
    <scope>NUCLEOTIDE SEQUENCE</scope>
    <source>
        <strain evidence="6">CBS 122368</strain>
    </source>
</reference>
<evidence type="ECO:0000256" key="3">
    <source>
        <dbReference type="SAM" id="MobiDB-lite"/>
    </source>
</evidence>
<dbReference type="PROSITE" id="PS50102">
    <property type="entry name" value="RRM"/>
    <property type="match status" value="1"/>
</dbReference>
<sequence length="553" mass="63085">MSDDAKPVIDEVPSNPAEAVKTEESVEVKPDAKPDAKPEAADEAANVEFTEDVKAEQNEAANGTTEAVKSEEPVDEKPDAKPDAKPEAADEAANVEFTEDVKAKEKEAANGAAEAVKTEESSDVKSEEKATNGTAEDDKETNSRFKDERNNKFGDKRNGDGKFQKNWRPRHDEFADLPETDDPTEIRAQVEFYFSSQNLCTDRHLFLELDGPKNRPVPIKHICQFKRMRRFKPYSAIVEALRDSEDLVVVDDGDFSGTGNEAVKRKEPIAVPKREKDDKYPPDAEELYERLFKSSVNNLDASIYVKGFGEEEQAGQIALEQFFKPYGSVMVRKRRADDKSWKGSIFVEFESEESQQQFLALDPKPKYNGNELTVMSKKEYSEMKCKEKGITPAWLRNEEYQTARGGYRGGRGRGRDRGGRGGRGRGGRYNDRSDRSNYRDNRDRRDHRDRRGRDRSRSRSPPRRRDRDGSRSSEESKDWNGRRDRFQKSRDFKGDKRGNQQEDRKPLETNAYGVPVVKDTRTEVEKAKSKRKAEDSERGDSPKKPKIEIKEDE</sequence>
<gene>
    <name evidence="6" type="ORF">BU26DRAFT_522041</name>
</gene>
<organism evidence="6 7">
    <name type="scientific">Trematosphaeria pertusa</name>
    <dbReference type="NCBI Taxonomy" id="390896"/>
    <lineage>
        <taxon>Eukaryota</taxon>
        <taxon>Fungi</taxon>
        <taxon>Dikarya</taxon>
        <taxon>Ascomycota</taxon>
        <taxon>Pezizomycotina</taxon>
        <taxon>Dothideomycetes</taxon>
        <taxon>Pleosporomycetidae</taxon>
        <taxon>Pleosporales</taxon>
        <taxon>Massarineae</taxon>
        <taxon>Trematosphaeriaceae</taxon>
        <taxon>Trematosphaeria</taxon>
    </lineage>
</organism>